<name>A0A0D9XR74_9ORYZ</name>
<reference evidence="1" key="3">
    <citation type="submission" date="2015-04" db="UniProtKB">
        <authorList>
            <consortium name="EnsemblPlants"/>
        </authorList>
    </citation>
    <scope>IDENTIFICATION</scope>
</reference>
<keyword evidence="2" id="KW-1185">Reference proteome</keyword>
<dbReference type="Gramene" id="LPERR11G08420.1">
    <property type="protein sequence ID" value="LPERR11G08420.1"/>
    <property type="gene ID" value="LPERR11G08420"/>
</dbReference>
<reference evidence="1 2" key="1">
    <citation type="submission" date="2012-08" db="EMBL/GenBank/DDBJ databases">
        <title>Oryza genome evolution.</title>
        <authorList>
            <person name="Wing R.A."/>
        </authorList>
    </citation>
    <scope>NUCLEOTIDE SEQUENCE</scope>
</reference>
<dbReference type="AlphaFoldDB" id="A0A0D9XR74"/>
<proteinExistence type="predicted"/>
<dbReference type="HOGENOM" id="CLU_2888988_0_0_1"/>
<dbReference type="Proteomes" id="UP000032180">
    <property type="component" value="Chromosome 11"/>
</dbReference>
<dbReference type="EnsemblPlants" id="LPERR11G08420.1">
    <property type="protein sequence ID" value="LPERR11G08420.1"/>
    <property type="gene ID" value="LPERR11G08420"/>
</dbReference>
<organism evidence="1 2">
    <name type="scientific">Leersia perrieri</name>
    <dbReference type="NCBI Taxonomy" id="77586"/>
    <lineage>
        <taxon>Eukaryota</taxon>
        <taxon>Viridiplantae</taxon>
        <taxon>Streptophyta</taxon>
        <taxon>Embryophyta</taxon>
        <taxon>Tracheophyta</taxon>
        <taxon>Spermatophyta</taxon>
        <taxon>Magnoliopsida</taxon>
        <taxon>Liliopsida</taxon>
        <taxon>Poales</taxon>
        <taxon>Poaceae</taxon>
        <taxon>BOP clade</taxon>
        <taxon>Oryzoideae</taxon>
        <taxon>Oryzeae</taxon>
        <taxon>Oryzinae</taxon>
        <taxon>Leersia</taxon>
    </lineage>
</organism>
<reference evidence="2" key="2">
    <citation type="submission" date="2013-12" db="EMBL/GenBank/DDBJ databases">
        <authorList>
            <person name="Yu Y."/>
            <person name="Lee S."/>
            <person name="de Baynast K."/>
            <person name="Wissotski M."/>
            <person name="Liu L."/>
            <person name="Talag J."/>
            <person name="Goicoechea J."/>
            <person name="Angelova A."/>
            <person name="Jetty R."/>
            <person name="Kudrna D."/>
            <person name="Golser W."/>
            <person name="Rivera L."/>
            <person name="Zhang J."/>
            <person name="Wing R."/>
        </authorList>
    </citation>
    <scope>NUCLEOTIDE SEQUENCE</scope>
</reference>
<evidence type="ECO:0000313" key="2">
    <source>
        <dbReference type="Proteomes" id="UP000032180"/>
    </source>
</evidence>
<evidence type="ECO:0000313" key="1">
    <source>
        <dbReference type="EnsemblPlants" id="LPERR11G08420.1"/>
    </source>
</evidence>
<sequence>MAKACGAREETTYYALIECTMAKTFWEAMKVITRIKLPHLCPAMWTVDILDDAICKEWDRCVI</sequence>
<accession>A0A0D9XR74</accession>
<protein>
    <submittedName>
        <fullName evidence="1">Uncharacterized protein</fullName>
    </submittedName>
</protein>